<dbReference type="SUPFAM" id="SSF48452">
    <property type="entry name" value="TPR-like"/>
    <property type="match status" value="1"/>
</dbReference>
<dbReference type="PROSITE" id="PS51257">
    <property type="entry name" value="PROKAR_LIPOPROTEIN"/>
    <property type="match status" value="1"/>
</dbReference>
<comment type="caution">
    <text evidence="5">The sequence shown here is derived from an EMBL/GenBank/DDBJ whole genome shotgun (WGS) entry which is preliminary data.</text>
</comment>
<dbReference type="PANTHER" id="PTHR45586">
    <property type="entry name" value="TPR REPEAT-CONTAINING PROTEIN PA4667"/>
    <property type="match status" value="1"/>
</dbReference>
<dbReference type="InterPro" id="IPR051012">
    <property type="entry name" value="CellSynth/LPSAsmb/PSIAsmb"/>
</dbReference>
<dbReference type="InterPro" id="IPR019734">
    <property type="entry name" value="TPR_rpt"/>
</dbReference>
<dbReference type="Pfam" id="PF13432">
    <property type="entry name" value="TPR_16"/>
    <property type="match status" value="2"/>
</dbReference>
<evidence type="ECO:0000256" key="3">
    <source>
        <dbReference type="PROSITE-ProRule" id="PRU00339"/>
    </source>
</evidence>
<feature type="signal peptide" evidence="4">
    <location>
        <begin position="1"/>
        <end position="30"/>
    </location>
</feature>
<keyword evidence="2 3" id="KW-0802">TPR repeat</keyword>
<evidence type="ECO:0000313" key="5">
    <source>
        <dbReference type="EMBL" id="TCV91843.1"/>
    </source>
</evidence>
<keyword evidence="4" id="KW-0732">Signal</keyword>
<dbReference type="Gene3D" id="1.25.40.10">
    <property type="entry name" value="Tetratricopeptide repeat domain"/>
    <property type="match status" value="3"/>
</dbReference>
<dbReference type="PROSITE" id="PS50005">
    <property type="entry name" value="TPR"/>
    <property type="match status" value="2"/>
</dbReference>
<proteinExistence type="predicted"/>
<dbReference type="Proteomes" id="UP000295645">
    <property type="component" value="Unassembled WGS sequence"/>
</dbReference>
<dbReference type="OrthoDB" id="9766710at2"/>
<name>A0A4R3YLZ9_9GAMM</name>
<reference evidence="5 6" key="1">
    <citation type="submission" date="2019-03" db="EMBL/GenBank/DDBJ databases">
        <title>Above-ground endophytic microbial communities from plants in different locations in the United States.</title>
        <authorList>
            <person name="Frank C."/>
        </authorList>
    </citation>
    <scope>NUCLEOTIDE SEQUENCE [LARGE SCALE GENOMIC DNA]</scope>
    <source>
        <strain evidence="5 6">LP_13_YM</strain>
    </source>
</reference>
<feature type="repeat" description="TPR" evidence="3">
    <location>
        <begin position="397"/>
        <end position="430"/>
    </location>
</feature>
<dbReference type="SUPFAM" id="SSF81901">
    <property type="entry name" value="HCP-like"/>
    <property type="match status" value="1"/>
</dbReference>
<keyword evidence="6" id="KW-1185">Reference proteome</keyword>
<dbReference type="PANTHER" id="PTHR45586:SF1">
    <property type="entry name" value="LIPOPOLYSACCHARIDE ASSEMBLY PROTEIN B"/>
    <property type="match status" value="1"/>
</dbReference>
<protein>
    <submittedName>
        <fullName evidence="5">Tetratricopeptide repeat protein</fullName>
    </submittedName>
</protein>
<accession>A0A4R3YLZ9</accession>
<dbReference type="EMBL" id="SMCS01000009">
    <property type="protein sequence ID" value="TCV91843.1"/>
    <property type="molecule type" value="Genomic_DNA"/>
</dbReference>
<sequence>MRSGRSKFKQVRHFVAVAVALAALAGCATAPERVARTPASAQPLDHLQVAILPPERDLTAQLLEGDFALAHNDLKAASAAYGRAAFLTDDPKVAARATELALAVHDIPAVGQALDRWKALGATPAQMASTRARLALDRGDTDDARQQLELLVSSGDPDAWREFGRIILSARDAAQAAQLLEQVATPQRLPNDAQAWLAMAELGEGLGRHDYAARTGQAAMARFHNAETYAWAAQQKFRAKDPAGARVLFAKAMQKDPKNARLRLAYATLLAQGGDEAGATKVLSTGAQDADTYALRTTLAARANDKAAMRRLYEEIQRRPDDEQADSAFTLGQLAEMLDKKEDALDWYADVPDDDAHAFDASVRSAVVLDGQGKKDEAHALVADLQTAYADQPDSLRKAFGLDAELYMREGSFNEAADAYSHALRVKADDPEMLYGRGLAYSEAGKIDLAVADFRRVLELKPGDVETSNALGYTLADSDRDLDEAQTLLQAARSARPNDPAIADSWGWLQYRQGRLDSAEQTLRGAWGARKDADVGVHLAEVLWKRGEHGEAKRVLDEVRKLDPKNATLRSTEQRLKP</sequence>
<organism evidence="5 6">
    <name type="scientific">Luteibacter rhizovicinus</name>
    <dbReference type="NCBI Taxonomy" id="242606"/>
    <lineage>
        <taxon>Bacteria</taxon>
        <taxon>Pseudomonadati</taxon>
        <taxon>Pseudomonadota</taxon>
        <taxon>Gammaproteobacteria</taxon>
        <taxon>Lysobacterales</taxon>
        <taxon>Rhodanobacteraceae</taxon>
        <taxon>Luteibacter</taxon>
    </lineage>
</organism>
<evidence type="ECO:0000256" key="1">
    <source>
        <dbReference type="ARBA" id="ARBA00022737"/>
    </source>
</evidence>
<feature type="repeat" description="TPR" evidence="3">
    <location>
        <begin position="431"/>
        <end position="464"/>
    </location>
</feature>
<dbReference type="SMART" id="SM00028">
    <property type="entry name" value="TPR"/>
    <property type="match status" value="4"/>
</dbReference>
<keyword evidence="1" id="KW-0677">Repeat</keyword>
<evidence type="ECO:0000313" key="6">
    <source>
        <dbReference type="Proteomes" id="UP000295645"/>
    </source>
</evidence>
<evidence type="ECO:0000256" key="4">
    <source>
        <dbReference type="SAM" id="SignalP"/>
    </source>
</evidence>
<evidence type="ECO:0000256" key="2">
    <source>
        <dbReference type="ARBA" id="ARBA00022803"/>
    </source>
</evidence>
<feature type="chain" id="PRO_5020943986" evidence="4">
    <location>
        <begin position="31"/>
        <end position="578"/>
    </location>
</feature>
<dbReference type="InterPro" id="IPR011990">
    <property type="entry name" value="TPR-like_helical_dom_sf"/>
</dbReference>
<dbReference type="AlphaFoldDB" id="A0A4R3YLZ9"/>
<gene>
    <name evidence="5" type="ORF">EC912_10978</name>
</gene>
<dbReference type="Pfam" id="PF14559">
    <property type="entry name" value="TPR_19"/>
    <property type="match status" value="2"/>
</dbReference>